<dbReference type="FunFam" id="1.10.287.130:FF:000082">
    <property type="entry name" value="Sensor histidine kinase YvrG"/>
    <property type="match status" value="1"/>
</dbReference>
<dbReference type="FunFam" id="3.30.565.10:FF:000110">
    <property type="entry name" value="Sensor histidine kinase"/>
    <property type="match status" value="1"/>
</dbReference>
<dbReference type="Gene3D" id="3.30.565.10">
    <property type="entry name" value="Histidine kinase-like ATPase, C-terminal domain"/>
    <property type="match status" value="1"/>
</dbReference>
<keyword evidence="4" id="KW-0597">Phosphoprotein</keyword>
<dbReference type="PROSITE" id="PS50109">
    <property type="entry name" value="HIS_KIN"/>
    <property type="match status" value="1"/>
</dbReference>
<keyword evidence="5 11" id="KW-0808">Transferase</keyword>
<evidence type="ECO:0000256" key="1">
    <source>
        <dbReference type="ARBA" id="ARBA00000085"/>
    </source>
</evidence>
<dbReference type="PRINTS" id="PR00344">
    <property type="entry name" value="BCTRLSENSOR"/>
</dbReference>
<dbReference type="EMBL" id="CP015250">
    <property type="protein sequence ID" value="AOM09803.1"/>
    <property type="molecule type" value="Genomic_DNA"/>
</dbReference>
<feature type="domain" description="Histidine kinase" evidence="10">
    <location>
        <begin position="15"/>
        <end position="233"/>
    </location>
</feature>
<comment type="subcellular location">
    <subcellularLocation>
        <location evidence="2">Membrane</location>
    </subcellularLocation>
</comment>
<dbReference type="PANTHER" id="PTHR45453">
    <property type="entry name" value="PHOSPHATE REGULON SENSOR PROTEIN PHOR"/>
    <property type="match status" value="1"/>
</dbReference>
<dbReference type="CDD" id="cd00075">
    <property type="entry name" value="HATPase"/>
    <property type="match status" value="1"/>
</dbReference>
<dbReference type="GO" id="GO:0005524">
    <property type="term" value="F:ATP binding"/>
    <property type="evidence" value="ECO:0007669"/>
    <property type="project" value="UniProtKB-KW"/>
</dbReference>
<keyword evidence="8" id="KW-0067">ATP-binding</keyword>
<dbReference type="SMART" id="SM00388">
    <property type="entry name" value="HisKA"/>
    <property type="match status" value="1"/>
</dbReference>
<evidence type="ECO:0000256" key="7">
    <source>
        <dbReference type="ARBA" id="ARBA00022777"/>
    </source>
</evidence>
<dbReference type="InterPro" id="IPR036097">
    <property type="entry name" value="HisK_dim/P_sf"/>
</dbReference>
<dbReference type="GO" id="GO:0016036">
    <property type="term" value="P:cellular response to phosphate starvation"/>
    <property type="evidence" value="ECO:0007669"/>
    <property type="project" value="TreeGrafter"/>
</dbReference>
<dbReference type="InterPro" id="IPR036890">
    <property type="entry name" value="HATPase_C_sf"/>
</dbReference>
<dbReference type="GO" id="GO:0005886">
    <property type="term" value="C:plasma membrane"/>
    <property type="evidence" value="ECO:0007669"/>
    <property type="project" value="TreeGrafter"/>
</dbReference>
<organism evidence="11 12">
    <name type="scientific">Bacillus thuringiensis Bt18247</name>
    <dbReference type="NCBI Taxonomy" id="1423143"/>
    <lineage>
        <taxon>Bacteria</taxon>
        <taxon>Bacillati</taxon>
        <taxon>Bacillota</taxon>
        <taxon>Bacilli</taxon>
        <taxon>Bacillales</taxon>
        <taxon>Bacillaceae</taxon>
        <taxon>Bacillus</taxon>
        <taxon>Bacillus cereus group</taxon>
    </lineage>
</organism>
<reference evidence="11 12" key="1">
    <citation type="submission" date="2016-02" db="EMBL/GenBank/DDBJ databases">
        <title>Comparative analysis of three nematocidal Bacillus thuringiensis strains.</title>
        <authorList>
            <person name="Hollensteiner J."/>
            <person name="Kloesener M."/>
            <person name="Bunk B."/>
            <person name="Sproeer C."/>
            <person name="Rosenstiel P."/>
            <person name="Schulte-Iserlohe R."/>
            <person name="Schulenburg H."/>
            <person name="Liesegang H."/>
        </authorList>
    </citation>
    <scope>NUCLEOTIDE SEQUENCE [LARGE SCALE GENOMIC DNA]</scope>
    <source>
        <strain evidence="11 12">Bt18247</strain>
    </source>
</reference>
<comment type="catalytic activity">
    <reaction evidence="1">
        <text>ATP + protein L-histidine = ADP + protein N-phospho-L-histidine.</text>
        <dbReference type="EC" id="2.7.13.3"/>
    </reaction>
</comment>
<evidence type="ECO:0000256" key="9">
    <source>
        <dbReference type="ARBA" id="ARBA00023012"/>
    </source>
</evidence>
<evidence type="ECO:0000313" key="12">
    <source>
        <dbReference type="Proteomes" id="UP000192743"/>
    </source>
</evidence>
<dbReference type="SMART" id="SM00387">
    <property type="entry name" value="HATPase_c"/>
    <property type="match status" value="1"/>
</dbReference>
<dbReference type="InterPro" id="IPR003594">
    <property type="entry name" value="HATPase_dom"/>
</dbReference>
<dbReference type="Gene3D" id="1.10.287.130">
    <property type="match status" value="1"/>
</dbReference>
<dbReference type="CDD" id="cd00082">
    <property type="entry name" value="HisKA"/>
    <property type="match status" value="1"/>
</dbReference>
<proteinExistence type="predicted"/>
<dbReference type="InterPro" id="IPR005467">
    <property type="entry name" value="His_kinase_dom"/>
</dbReference>
<dbReference type="GO" id="GO:0000155">
    <property type="term" value="F:phosphorelay sensor kinase activity"/>
    <property type="evidence" value="ECO:0007669"/>
    <property type="project" value="InterPro"/>
</dbReference>
<dbReference type="Proteomes" id="UP000192743">
    <property type="component" value="Chromosome"/>
</dbReference>
<dbReference type="InterPro" id="IPR003661">
    <property type="entry name" value="HisK_dim/P_dom"/>
</dbReference>
<keyword evidence="9" id="KW-0902">Two-component regulatory system</keyword>
<dbReference type="Pfam" id="PF00512">
    <property type="entry name" value="HisKA"/>
    <property type="match status" value="1"/>
</dbReference>
<dbReference type="InterPro" id="IPR050351">
    <property type="entry name" value="BphY/WalK/GraS-like"/>
</dbReference>
<dbReference type="GO" id="GO:0004721">
    <property type="term" value="F:phosphoprotein phosphatase activity"/>
    <property type="evidence" value="ECO:0007669"/>
    <property type="project" value="TreeGrafter"/>
</dbReference>
<evidence type="ECO:0000256" key="6">
    <source>
        <dbReference type="ARBA" id="ARBA00022741"/>
    </source>
</evidence>
<name>A0A9W3SQU8_BACTU</name>
<evidence type="ECO:0000256" key="2">
    <source>
        <dbReference type="ARBA" id="ARBA00004370"/>
    </source>
</evidence>
<gene>
    <name evidence="11" type="primary">yvrG_1</name>
    <name evidence="11" type="ORF">BTI247_13940</name>
</gene>
<evidence type="ECO:0000256" key="4">
    <source>
        <dbReference type="ARBA" id="ARBA00022553"/>
    </source>
</evidence>
<dbReference type="SUPFAM" id="SSF55874">
    <property type="entry name" value="ATPase domain of HSP90 chaperone/DNA topoisomerase II/histidine kinase"/>
    <property type="match status" value="1"/>
</dbReference>
<dbReference type="AlphaFoldDB" id="A0A9W3SQU8"/>
<dbReference type="EC" id="2.7.13.3" evidence="3"/>
<dbReference type="PANTHER" id="PTHR45453:SF1">
    <property type="entry name" value="PHOSPHATE REGULON SENSOR PROTEIN PHOR"/>
    <property type="match status" value="1"/>
</dbReference>
<evidence type="ECO:0000256" key="3">
    <source>
        <dbReference type="ARBA" id="ARBA00012438"/>
    </source>
</evidence>
<evidence type="ECO:0000313" key="11">
    <source>
        <dbReference type="EMBL" id="AOM09803.1"/>
    </source>
</evidence>
<protein>
    <recommendedName>
        <fullName evidence="3">histidine kinase</fullName>
        <ecNumber evidence="3">2.7.13.3</ecNumber>
    </recommendedName>
</protein>
<accession>A0A9W3SQU8</accession>
<dbReference type="InterPro" id="IPR004358">
    <property type="entry name" value="Sig_transdc_His_kin-like_C"/>
</dbReference>
<evidence type="ECO:0000259" key="10">
    <source>
        <dbReference type="PROSITE" id="PS50109"/>
    </source>
</evidence>
<keyword evidence="6" id="KW-0547">Nucleotide-binding</keyword>
<dbReference type="SUPFAM" id="SSF47384">
    <property type="entry name" value="Homodimeric domain of signal transducing histidine kinase"/>
    <property type="match status" value="1"/>
</dbReference>
<keyword evidence="7 11" id="KW-0418">Kinase</keyword>
<dbReference type="Pfam" id="PF02518">
    <property type="entry name" value="HATPase_c"/>
    <property type="match status" value="1"/>
</dbReference>
<sequence length="233" mass="26668">MRQVLQQTREEWITGLTHDLKTPLSSIYGYALLLESDQYNWTDRDIQQFGSVMKEKSQYMTTLIDDLSLTYQLKNNSLPAQHVNVEINQFVQKVLLQFINNPTLQNQNIEFVPSSNKIQYFIEEKWFQRIIENLLVNAVKHNNETTTVIVKLSQNANSFTLSISDDGKGMDEKMKELLFERYYRGTNTEESNIGTGLGLAITKQLVHAHNGTISVDSALGNGTTIILVFPFRS</sequence>
<evidence type="ECO:0000256" key="8">
    <source>
        <dbReference type="ARBA" id="ARBA00022840"/>
    </source>
</evidence>
<evidence type="ECO:0000256" key="5">
    <source>
        <dbReference type="ARBA" id="ARBA00022679"/>
    </source>
</evidence>